<proteinExistence type="predicted"/>
<evidence type="ECO:0000313" key="2">
    <source>
        <dbReference type="Proteomes" id="UP001163321"/>
    </source>
</evidence>
<comment type="caution">
    <text evidence="1">The sequence shown here is derived from an EMBL/GenBank/DDBJ whole genome shotgun (WGS) entry which is preliminary data.</text>
</comment>
<name>A0ACC0W0I2_9STRA</name>
<evidence type="ECO:0000313" key="1">
    <source>
        <dbReference type="EMBL" id="KAI9912308.1"/>
    </source>
</evidence>
<accession>A0ACC0W0I2</accession>
<organism evidence="1 2">
    <name type="scientific">Peronosclerospora sorghi</name>
    <dbReference type="NCBI Taxonomy" id="230839"/>
    <lineage>
        <taxon>Eukaryota</taxon>
        <taxon>Sar</taxon>
        <taxon>Stramenopiles</taxon>
        <taxon>Oomycota</taxon>
        <taxon>Peronosporomycetes</taxon>
        <taxon>Peronosporales</taxon>
        <taxon>Peronosporaceae</taxon>
        <taxon>Peronosclerospora</taxon>
    </lineage>
</organism>
<dbReference type="Proteomes" id="UP001163321">
    <property type="component" value="Chromosome 4"/>
</dbReference>
<dbReference type="EMBL" id="CM047583">
    <property type="protein sequence ID" value="KAI9912308.1"/>
    <property type="molecule type" value="Genomic_DNA"/>
</dbReference>
<sequence>MNTDDASAVSIDEIPDVIERLPKPDKAAHDAKIAALDASIAKLQARTSAIRTEMDALKNNRGGYGGQIQEAKAKFASLRVEKDNLIQERNQITARLRQSRDEKNSTVKHQRHLRANFKYGTEDEYTDAIAALKRRQETSSMSLMEEKRVVKEIELMQAQKLQISSLIGEQGVVAQQTESINETRALQAKKNEEIDAVQEKLNQQKQVLDDLYRLNEEENKKDLFPALAKERKEIKEQLDEKFTALKTLRKEFKEANDKYYNNIRLVRKKKELERQKEEESRKAEYEAQLANYEKEMAKIHPYQTEMDLCDALVMFMENTYAKELKLVEDETAGTTTVSIELDGMKPLQRKDEDFMVLGVGKKGKKGRQGKKSKKTSKLALPLAQMEAFSSIGLLPPATVDAVAESLAAVKAKKDWFKEQVSLEKTETSSDAAVKALEVPSKVVSPKKKTSKNKKLNVSDEDAFPALGGVAVELPSWGPSVAPAAAAETEEAEGVADGEVVAEDE</sequence>
<keyword evidence="2" id="KW-1185">Reference proteome</keyword>
<gene>
    <name evidence="1" type="ORF">PsorP6_005151</name>
</gene>
<reference evidence="1 2" key="1">
    <citation type="journal article" date="2022" name="bioRxiv">
        <title>The genome of the oomycete Peronosclerospora sorghi, a cosmopolitan pathogen of maize and sorghum, is inflated with dispersed pseudogenes.</title>
        <authorList>
            <person name="Fletcher K."/>
            <person name="Martin F."/>
            <person name="Isakeit T."/>
            <person name="Cavanaugh K."/>
            <person name="Magill C."/>
            <person name="Michelmore R."/>
        </authorList>
    </citation>
    <scope>NUCLEOTIDE SEQUENCE [LARGE SCALE GENOMIC DNA]</scope>
    <source>
        <strain evidence="1">P6</strain>
    </source>
</reference>
<protein>
    <submittedName>
        <fullName evidence="1">Uncharacterized protein</fullName>
    </submittedName>
</protein>